<organism evidence="1 2">
    <name type="scientific">Camellia lanceoleosa</name>
    <dbReference type="NCBI Taxonomy" id="1840588"/>
    <lineage>
        <taxon>Eukaryota</taxon>
        <taxon>Viridiplantae</taxon>
        <taxon>Streptophyta</taxon>
        <taxon>Embryophyta</taxon>
        <taxon>Tracheophyta</taxon>
        <taxon>Spermatophyta</taxon>
        <taxon>Magnoliopsida</taxon>
        <taxon>eudicotyledons</taxon>
        <taxon>Gunneridae</taxon>
        <taxon>Pentapetalae</taxon>
        <taxon>asterids</taxon>
        <taxon>Ericales</taxon>
        <taxon>Theaceae</taxon>
        <taxon>Camellia</taxon>
    </lineage>
</organism>
<sequence length="426" mass="47785">MLQEESVYVDFFSALSDLDILAGCKRVLLHLVTRSPTIISIPKSSDSVSSSSSRSKTRGRLTRKNGQKVIRRVLEYFAFAAKVRSALLSLKHMRVSPSQFEAHAGWASRCKPYLHIYTSNGVSLHELSLKLSQLRKLSAEENDDLCSICADGGDLLCCDNCPRAFHTVESFSETTIAPCKSVLLVVINLWISAIEIFTYKLSVGDSWTKVESCEFSLFQLRLPEKRIQRRVFSTQYTRPLDPPAIAFSTKEGEAMFCEAIAGGTAFGSLKLIENFGMQRNLNFCGPATLCTMLNALRVDPERPWKDLQIEREDEEEESGFEEEESGCSGYRRSRNWVFLKSEMVGLEDKEREGTTLMESTVGLRKWAVLEVGIPPVGETISSSLSSWMVSSCEDSDASVMGLQQFHPWKSIYNCVFSLMLLLPKKP</sequence>
<evidence type="ECO:0000313" key="2">
    <source>
        <dbReference type="Proteomes" id="UP001060215"/>
    </source>
</evidence>
<proteinExistence type="predicted"/>
<protein>
    <submittedName>
        <fullName evidence="1">Glutathione gamma-glutamylcysteinyltransferase 1</fullName>
    </submittedName>
</protein>
<comment type="caution">
    <text evidence="1">The sequence shown here is derived from an EMBL/GenBank/DDBJ whole genome shotgun (WGS) entry which is preliminary data.</text>
</comment>
<dbReference type="EMBL" id="CM045771">
    <property type="protein sequence ID" value="KAI7988850.1"/>
    <property type="molecule type" value="Genomic_DNA"/>
</dbReference>
<dbReference type="Proteomes" id="UP001060215">
    <property type="component" value="Chromosome 14"/>
</dbReference>
<evidence type="ECO:0000313" key="1">
    <source>
        <dbReference type="EMBL" id="KAI7988850.1"/>
    </source>
</evidence>
<accession>A0ACC0FJC3</accession>
<name>A0ACC0FJC3_9ERIC</name>
<keyword evidence="2" id="KW-1185">Reference proteome</keyword>
<reference evidence="1 2" key="1">
    <citation type="journal article" date="2022" name="Plant J.">
        <title>Chromosome-level genome of Camellia lanceoleosa provides a valuable resource for understanding genome evolution and self-incompatibility.</title>
        <authorList>
            <person name="Gong W."/>
            <person name="Xiao S."/>
            <person name="Wang L."/>
            <person name="Liao Z."/>
            <person name="Chang Y."/>
            <person name="Mo W."/>
            <person name="Hu G."/>
            <person name="Li W."/>
            <person name="Zhao G."/>
            <person name="Zhu H."/>
            <person name="Hu X."/>
            <person name="Ji K."/>
            <person name="Xiang X."/>
            <person name="Song Q."/>
            <person name="Yuan D."/>
            <person name="Jin S."/>
            <person name="Zhang L."/>
        </authorList>
    </citation>
    <scope>NUCLEOTIDE SEQUENCE [LARGE SCALE GENOMIC DNA]</scope>
    <source>
        <strain evidence="1">SQ_2022a</strain>
    </source>
</reference>
<gene>
    <name evidence="1" type="ORF">LOK49_LG13G01694</name>
</gene>